<comment type="caution">
    <text evidence="2">The sequence shown here is derived from an EMBL/GenBank/DDBJ whole genome shotgun (WGS) entry which is preliminary data.</text>
</comment>
<dbReference type="Proteomes" id="UP000287022">
    <property type="component" value="Unassembled WGS sequence"/>
</dbReference>
<dbReference type="EMBL" id="PIQE01000002">
    <property type="protein sequence ID" value="RUO72632.1"/>
    <property type="molecule type" value="Genomic_DNA"/>
</dbReference>
<gene>
    <name evidence="2" type="ORF">CWI80_08795</name>
</gene>
<dbReference type="AlphaFoldDB" id="A0A432Z402"/>
<name>A0A432Z402_9GAMM</name>
<evidence type="ECO:0000313" key="3">
    <source>
        <dbReference type="Proteomes" id="UP000287022"/>
    </source>
</evidence>
<keyword evidence="3" id="KW-1185">Reference proteome</keyword>
<feature type="region of interest" description="Disordered" evidence="1">
    <location>
        <begin position="1"/>
        <end position="38"/>
    </location>
</feature>
<reference evidence="3" key="1">
    <citation type="journal article" date="2018" name="Front. Microbiol.">
        <title>Genome-Based Analysis Reveals the Taxonomy and Diversity of the Family Idiomarinaceae.</title>
        <authorList>
            <person name="Liu Y."/>
            <person name="Lai Q."/>
            <person name="Shao Z."/>
        </authorList>
    </citation>
    <scope>NUCLEOTIDE SEQUENCE [LARGE SCALE GENOMIC DNA]</scope>
    <source>
        <strain evidence="3">c121</strain>
    </source>
</reference>
<organism evidence="2 3">
    <name type="scientific">Pseudidiomarina sediminum</name>
    <dbReference type="NCBI Taxonomy" id="431675"/>
    <lineage>
        <taxon>Bacteria</taxon>
        <taxon>Pseudomonadati</taxon>
        <taxon>Pseudomonadota</taxon>
        <taxon>Gammaproteobacteria</taxon>
        <taxon>Alteromonadales</taxon>
        <taxon>Idiomarinaceae</taxon>
        <taxon>Pseudidiomarina</taxon>
    </lineage>
</organism>
<protein>
    <submittedName>
        <fullName evidence="2">Uncharacterized protein</fullName>
    </submittedName>
</protein>
<accession>A0A432Z402</accession>
<sequence length="126" mass="13679">MKNGNTVDLMSQSSQNIQQVGQSITNHGNESPDKEKFDDLAGIGITGRRSAIPDYVDGKKEIVSVDNYEQTEIDPGADQVSIVLPTNPKPTSGGNLPSMPLMRLPSMPIGPEIQFDWKKIDLTLGL</sequence>
<proteinExistence type="predicted"/>
<feature type="compositionally biased region" description="Polar residues" evidence="1">
    <location>
        <begin position="1"/>
        <end position="29"/>
    </location>
</feature>
<evidence type="ECO:0000313" key="2">
    <source>
        <dbReference type="EMBL" id="RUO72632.1"/>
    </source>
</evidence>
<evidence type="ECO:0000256" key="1">
    <source>
        <dbReference type="SAM" id="MobiDB-lite"/>
    </source>
</evidence>